<dbReference type="GO" id="GO:0006511">
    <property type="term" value="P:ubiquitin-dependent protein catabolic process"/>
    <property type="evidence" value="ECO:0007669"/>
    <property type="project" value="UniProtKB-UniRule"/>
</dbReference>
<evidence type="ECO:0000256" key="5">
    <source>
        <dbReference type="ARBA" id="ARBA00022786"/>
    </source>
</evidence>
<feature type="site" description="Important for enzyme activity" evidence="8">
    <location>
        <position position="152"/>
    </location>
</feature>
<gene>
    <name evidence="10" type="ORF">ACJ73_01112</name>
</gene>
<dbReference type="GO" id="GO:0005737">
    <property type="term" value="C:cytoplasm"/>
    <property type="evidence" value="ECO:0007669"/>
    <property type="project" value="TreeGrafter"/>
</dbReference>
<dbReference type="GO" id="GO:0004843">
    <property type="term" value="F:cysteine-type deubiquitinase activity"/>
    <property type="evidence" value="ECO:0007669"/>
    <property type="project" value="UniProtKB-UniRule"/>
</dbReference>
<dbReference type="InterPro" id="IPR038765">
    <property type="entry name" value="Papain-like_cys_pep_sf"/>
</dbReference>
<keyword evidence="7 8" id="KW-0788">Thiol protease</keyword>
<dbReference type="InterPro" id="IPR001578">
    <property type="entry name" value="Peptidase_C12_UCH"/>
</dbReference>
<dbReference type="EMBL" id="LGTZ01000092">
    <property type="protein sequence ID" value="OJD27499.1"/>
    <property type="molecule type" value="Genomic_DNA"/>
</dbReference>
<keyword evidence="5 8" id="KW-0833">Ubl conjugation pathway</keyword>
<proteinExistence type="inferred from homology"/>
<evidence type="ECO:0000259" key="9">
    <source>
        <dbReference type="PROSITE" id="PS52048"/>
    </source>
</evidence>
<dbReference type="PANTHER" id="PTHR10589">
    <property type="entry name" value="UBIQUITIN CARBOXYL-TERMINAL HYDROLASE"/>
    <property type="match status" value="1"/>
</dbReference>
<evidence type="ECO:0000313" key="10">
    <source>
        <dbReference type="EMBL" id="OJD27499.1"/>
    </source>
</evidence>
<dbReference type="AlphaFoldDB" id="A0A1J9R559"/>
<dbReference type="STRING" id="1658174.A0A1J9R559"/>
<evidence type="ECO:0000256" key="2">
    <source>
        <dbReference type="ARBA" id="ARBA00009326"/>
    </source>
</evidence>
<reference evidence="10 11" key="1">
    <citation type="submission" date="2015-08" db="EMBL/GenBank/DDBJ databases">
        <title>Emmonsia species relationships and genome sequence.</title>
        <authorList>
            <person name="Cuomo C.A."/>
            <person name="Schwartz I.S."/>
            <person name="Kenyon C."/>
            <person name="De Hoog G.S."/>
            <person name="Govender N.P."/>
            <person name="Botha A."/>
            <person name="Moreno L."/>
            <person name="De Vries M."/>
            <person name="Munoz J.F."/>
            <person name="Stielow J.B."/>
        </authorList>
    </citation>
    <scope>NUCLEOTIDE SEQUENCE [LARGE SCALE GENOMIC DNA]</scope>
    <source>
        <strain evidence="10 11">EI222</strain>
    </source>
</reference>
<dbReference type="Proteomes" id="UP000242791">
    <property type="component" value="Unassembled WGS sequence"/>
</dbReference>
<evidence type="ECO:0000256" key="1">
    <source>
        <dbReference type="ARBA" id="ARBA00000707"/>
    </source>
</evidence>
<dbReference type="PANTHER" id="PTHR10589:SF17">
    <property type="entry name" value="UBIQUITIN CARBOXYL-TERMINAL HYDROLASE"/>
    <property type="match status" value="1"/>
</dbReference>
<accession>A0A1J9R559</accession>
<evidence type="ECO:0000256" key="3">
    <source>
        <dbReference type="ARBA" id="ARBA00012759"/>
    </source>
</evidence>
<dbReference type="Gene3D" id="3.40.532.10">
    <property type="entry name" value="Peptidase C12, ubiquitin carboxyl-terminal hydrolase"/>
    <property type="match status" value="1"/>
</dbReference>
<sequence>MNYKKHYIPLESDPEIFTGLIHDLGVSSSLKFVDVCSLDDEALSLVQAPCPSTNSNSPVLSRQTIDNACGLYAILHTVCNVASSIKTKSALHQLTKLEPTNRTKYLEDSEEICRAYAKAAQKGPSDVPIAEDEVDHHYICFVTHSNQLYELDGDVDGPINRGFLAKGEDILTARYIIRQYTESKIDGTFGLLALVED</sequence>
<dbReference type="EC" id="3.4.19.12" evidence="3 8"/>
<dbReference type="InterPro" id="IPR036959">
    <property type="entry name" value="Peptidase_C12_UCH_sf"/>
</dbReference>
<dbReference type="Pfam" id="PF01088">
    <property type="entry name" value="Peptidase_C12"/>
    <property type="match status" value="2"/>
</dbReference>
<evidence type="ECO:0000256" key="7">
    <source>
        <dbReference type="ARBA" id="ARBA00022807"/>
    </source>
</evidence>
<comment type="similarity">
    <text evidence="2 8">Belongs to the peptidase C12 family.</text>
</comment>
<protein>
    <recommendedName>
        <fullName evidence="3 8">ubiquitinyl hydrolase 1</fullName>
        <ecNumber evidence="3 8">3.4.19.12</ecNumber>
    </recommendedName>
</protein>
<evidence type="ECO:0000313" key="11">
    <source>
        <dbReference type="Proteomes" id="UP000242791"/>
    </source>
</evidence>
<keyword evidence="11" id="KW-1185">Reference proteome</keyword>
<keyword evidence="4 8" id="KW-0645">Protease</keyword>
<name>A0A1J9R559_9EURO</name>
<dbReference type="VEuPathDB" id="FungiDB:ACJ73_01112"/>
<feature type="domain" description="UCH catalytic" evidence="9">
    <location>
        <begin position="6"/>
        <end position="196"/>
    </location>
</feature>
<dbReference type="PROSITE" id="PS52048">
    <property type="entry name" value="UCH_DOMAIN"/>
    <property type="match status" value="1"/>
</dbReference>
<comment type="caution">
    <text evidence="10">The sequence shown here is derived from an EMBL/GenBank/DDBJ whole genome shotgun (WGS) entry which is preliminary data.</text>
</comment>
<evidence type="ECO:0000256" key="6">
    <source>
        <dbReference type="ARBA" id="ARBA00022801"/>
    </source>
</evidence>
<dbReference type="GO" id="GO:0016579">
    <property type="term" value="P:protein deubiquitination"/>
    <property type="evidence" value="ECO:0007669"/>
    <property type="project" value="TreeGrafter"/>
</dbReference>
<evidence type="ECO:0000256" key="8">
    <source>
        <dbReference type="PROSITE-ProRule" id="PRU01393"/>
    </source>
</evidence>
<dbReference type="OrthoDB" id="427186at2759"/>
<organism evidence="10 11">
    <name type="scientific">Blastomyces percursus</name>
    <dbReference type="NCBI Taxonomy" id="1658174"/>
    <lineage>
        <taxon>Eukaryota</taxon>
        <taxon>Fungi</taxon>
        <taxon>Dikarya</taxon>
        <taxon>Ascomycota</taxon>
        <taxon>Pezizomycotina</taxon>
        <taxon>Eurotiomycetes</taxon>
        <taxon>Eurotiomycetidae</taxon>
        <taxon>Onygenales</taxon>
        <taxon>Ajellomycetaceae</taxon>
        <taxon>Blastomyces</taxon>
    </lineage>
</organism>
<keyword evidence="6 8" id="KW-0378">Hydrolase</keyword>
<feature type="active site" description="Proton donor" evidence="8">
    <location>
        <position position="137"/>
    </location>
</feature>
<evidence type="ECO:0000256" key="4">
    <source>
        <dbReference type="ARBA" id="ARBA00022670"/>
    </source>
</evidence>
<feature type="site" description="Transition state stabilizer" evidence="8">
    <location>
        <position position="63"/>
    </location>
</feature>
<dbReference type="SUPFAM" id="SSF54001">
    <property type="entry name" value="Cysteine proteinases"/>
    <property type="match status" value="1"/>
</dbReference>
<comment type="catalytic activity">
    <reaction evidence="1 8">
        <text>Thiol-dependent hydrolysis of ester, thioester, amide, peptide and isopeptide bonds formed by the C-terminal Gly of ubiquitin (a 76-residue protein attached to proteins as an intracellular targeting signal).</text>
        <dbReference type="EC" id="3.4.19.12"/>
    </reaction>
</comment>
<feature type="active site" description="Nucleophile" evidence="8">
    <location>
        <position position="69"/>
    </location>
</feature>